<dbReference type="InterPro" id="IPR052710">
    <property type="entry name" value="CAAX_protease"/>
</dbReference>
<dbReference type="GO" id="GO:0080120">
    <property type="term" value="P:CAAX-box protein maturation"/>
    <property type="evidence" value="ECO:0007669"/>
    <property type="project" value="UniProtKB-ARBA"/>
</dbReference>
<name>A0A7V7QI71_9FIRM</name>
<feature type="transmembrane region" description="Helical" evidence="1">
    <location>
        <begin position="176"/>
        <end position="203"/>
    </location>
</feature>
<keyword evidence="4" id="KW-1185">Reference proteome</keyword>
<dbReference type="OrthoDB" id="2035856at2"/>
<keyword evidence="3" id="KW-0645">Protease</keyword>
<reference evidence="3 4" key="2">
    <citation type="submission" date="2020-02" db="EMBL/GenBank/DDBJ databases">
        <title>Candidatus Galacturonibacter soehngenii shows hetero-acetogenic catabolism of galacturonic acid but lacks a canonical carbon monoxide dehydrogenase/acetyl-CoA synthase complex.</title>
        <authorList>
            <person name="Diender M."/>
            <person name="Stouten G.R."/>
            <person name="Petersen J.F."/>
            <person name="Nielsen P.H."/>
            <person name="Dueholm M.S."/>
            <person name="Pronk J.T."/>
            <person name="Van Loosdrecht M.C.M."/>
        </authorList>
    </citation>
    <scope>NUCLEOTIDE SEQUENCE [LARGE SCALE GENOMIC DNA]</scope>
    <source>
        <strain evidence="3">GalUA</strain>
    </source>
</reference>
<dbReference type="Pfam" id="PF02517">
    <property type="entry name" value="Rce1-like"/>
    <property type="match status" value="1"/>
</dbReference>
<dbReference type="GO" id="GO:0006508">
    <property type="term" value="P:proteolysis"/>
    <property type="evidence" value="ECO:0007669"/>
    <property type="project" value="UniProtKB-KW"/>
</dbReference>
<feature type="transmembrane region" description="Helical" evidence="1">
    <location>
        <begin position="9"/>
        <end position="31"/>
    </location>
</feature>
<evidence type="ECO:0000256" key="1">
    <source>
        <dbReference type="SAM" id="Phobius"/>
    </source>
</evidence>
<dbReference type="PANTHER" id="PTHR36435:SF1">
    <property type="entry name" value="CAAX AMINO TERMINAL PROTEASE FAMILY PROTEIN"/>
    <property type="match status" value="1"/>
</dbReference>
<accession>A0A7V7QI71</accession>
<dbReference type="PANTHER" id="PTHR36435">
    <property type="entry name" value="SLR1288 PROTEIN"/>
    <property type="match status" value="1"/>
</dbReference>
<dbReference type="EMBL" id="WAGX01000008">
    <property type="protein sequence ID" value="KAB1434407.1"/>
    <property type="molecule type" value="Genomic_DNA"/>
</dbReference>
<evidence type="ECO:0000313" key="4">
    <source>
        <dbReference type="Proteomes" id="UP000461768"/>
    </source>
</evidence>
<feature type="transmembrane region" description="Helical" evidence="1">
    <location>
        <begin position="43"/>
        <end position="60"/>
    </location>
</feature>
<keyword evidence="3" id="KW-0378">Hydrolase</keyword>
<feature type="transmembrane region" description="Helical" evidence="1">
    <location>
        <begin position="151"/>
        <end position="170"/>
    </location>
</feature>
<evidence type="ECO:0000259" key="2">
    <source>
        <dbReference type="Pfam" id="PF02517"/>
    </source>
</evidence>
<dbReference type="Proteomes" id="UP000461768">
    <property type="component" value="Unassembled WGS sequence"/>
</dbReference>
<dbReference type="GO" id="GO:0004175">
    <property type="term" value="F:endopeptidase activity"/>
    <property type="evidence" value="ECO:0007669"/>
    <property type="project" value="UniProtKB-ARBA"/>
</dbReference>
<organism evidence="3 4">
    <name type="scientific">Candidatus Galacturonatibacter soehngenii</name>
    <dbReference type="NCBI Taxonomy" id="2307010"/>
    <lineage>
        <taxon>Bacteria</taxon>
        <taxon>Bacillati</taxon>
        <taxon>Bacillota</taxon>
        <taxon>Clostridia</taxon>
        <taxon>Lachnospirales</taxon>
        <taxon>Lachnospiraceae</taxon>
        <taxon>Candidatus Galacturonatibacter</taxon>
    </lineage>
</organism>
<comment type="caution">
    <text evidence="3">The sequence shown here is derived from an EMBL/GenBank/DDBJ whole genome shotgun (WGS) entry which is preliminary data.</text>
</comment>
<sequence>MRQTLKADILFLIMVFAHIGIVLCFSILDIIGIKVDLSMNQRLLLSQLLIIIPAIIYLILTKTNPIKLIRWKKIDLPTIFMVILMTFLTMPLVTFINAMSMLFSQNNVMALGEKMMSNPLALNLLLMAVIPAISEELVFRGVLFHTYRKDSVLYGVMISGVVFGLMHLNFNQFSYAFVLGIIFALIIEATGSIYATIIAHFIINGNSVVGMAISNKMLNVLGQSTQDMQTQITPEYLMMIAGLYGIIAIGTTALAIGVYIWIAKHCKRENHLRAVFKIRKGADKFSLKRAISIPLIISIVVCLSYMVFTEVITSNTKKQNNTQYDIDDPTIDNTIDIEL</sequence>
<feature type="transmembrane region" description="Helical" evidence="1">
    <location>
        <begin position="120"/>
        <end position="139"/>
    </location>
</feature>
<reference evidence="3 4" key="1">
    <citation type="submission" date="2019-09" db="EMBL/GenBank/DDBJ databases">
        <authorList>
            <person name="Valk L.C."/>
        </authorList>
    </citation>
    <scope>NUCLEOTIDE SEQUENCE [LARGE SCALE GENOMIC DNA]</scope>
    <source>
        <strain evidence="3">GalUA</strain>
    </source>
</reference>
<proteinExistence type="predicted"/>
<feature type="transmembrane region" description="Helical" evidence="1">
    <location>
        <begin position="80"/>
        <end position="100"/>
    </location>
</feature>
<dbReference type="InterPro" id="IPR003675">
    <property type="entry name" value="Rce1/LyrA-like_dom"/>
</dbReference>
<keyword evidence="1" id="KW-1133">Transmembrane helix</keyword>
<gene>
    <name evidence="3" type="ORF">F7O84_18145</name>
</gene>
<keyword evidence="1" id="KW-0812">Transmembrane</keyword>
<feature type="transmembrane region" description="Helical" evidence="1">
    <location>
        <begin position="290"/>
        <end position="308"/>
    </location>
</feature>
<evidence type="ECO:0000313" key="3">
    <source>
        <dbReference type="EMBL" id="KAB1434407.1"/>
    </source>
</evidence>
<feature type="domain" description="CAAX prenyl protease 2/Lysostaphin resistance protein A-like" evidence="2">
    <location>
        <begin position="120"/>
        <end position="204"/>
    </location>
</feature>
<protein>
    <submittedName>
        <fullName evidence="3">CPBP family intramembrane metalloprotease</fullName>
    </submittedName>
</protein>
<dbReference type="GO" id="GO:0008237">
    <property type="term" value="F:metallopeptidase activity"/>
    <property type="evidence" value="ECO:0007669"/>
    <property type="project" value="UniProtKB-KW"/>
</dbReference>
<keyword evidence="1" id="KW-0472">Membrane</keyword>
<feature type="transmembrane region" description="Helical" evidence="1">
    <location>
        <begin position="236"/>
        <end position="262"/>
    </location>
</feature>
<dbReference type="RefSeq" id="WP_151148499.1">
    <property type="nucleotide sequence ID" value="NZ_WAGX01000008.1"/>
</dbReference>
<keyword evidence="3" id="KW-0482">Metalloprotease</keyword>
<dbReference type="AlphaFoldDB" id="A0A7V7QI71"/>